<protein>
    <submittedName>
        <fullName evidence="3">Uncharacterized protein</fullName>
    </submittedName>
</protein>
<gene>
    <name evidence="3" type="ORF">TBRA_LOCUS9909</name>
</gene>
<feature type="region of interest" description="Disordered" evidence="1">
    <location>
        <begin position="640"/>
        <end position="702"/>
    </location>
</feature>
<evidence type="ECO:0000256" key="1">
    <source>
        <dbReference type="SAM" id="MobiDB-lite"/>
    </source>
</evidence>
<dbReference type="AlphaFoldDB" id="A0A6H5ITN4"/>
<accession>A0A6H5ITN4</accession>
<feature type="compositionally biased region" description="Low complexity" evidence="1">
    <location>
        <begin position="686"/>
        <end position="700"/>
    </location>
</feature>
<evidence type="ECO:0000313" key="3">
    <source>
        <dbReference type="EMBL" id="CAB0038117.1"/>
    </source>
</evidence>
<evidence type="ECO:0000313" key="4">
    <source>
        <dbReference type="Proteomes" id="UP000479190"/>
    </source>
</evidence>
<evidence type="ECO:0000256" key="2">
    <source>
        <dbReference type="SAM" id="Phobius"/>
    </source>
</evidence>
<keyword evidence="2" id="KW-0472">Membrane</keyword>
<proteinExistence type="predicted"/>
<dbReference type="Proteomes" id="UP000479190">
    <property type="component" value="Unassembled WGS sequence"/>
</dbReference>
<feature type="non-terminal residue" evidence="3">
    <location>
        <position position="1"/>
    </location>
</feature>
<sequence length="797" mass="90828">KTFMPRFNVFPRSWQTRNTFEIWFKNKKTIDKERKETEVNTSIMVESVFQVVAYASILFCFLFMIMASSQVYTRSCCCSCARKSIIKPERKSPPPPLLQHRYCGFALSFLNRGQSLMYTHIRAVLSARPTQRWATSSCLAIRKQGSSSLFINKLARKFNLRNSCPNCTRRVNVHRTYTNIHEHVNSALSNPSGKQLKFVHVQAIKPLYTPPIGLGIAAAARSFVRGRGGGEREGKVGSASSIIPQSSAAAAVALMAEHQQQQQQQRIYYVRNGFRNQRNSFCLVVRRMSKTARRNEGLIELFINQLFARAYARELRRTYWIFPPSRALALHPNTYIPAATCKRKRMRERAVGSLFLGLMCALSFCNCDNSNRKIVPRLLRRRSLQSSFSATPLYKIRHMKINSFERQTNNSRRRYSDEPAVRVVSRRPFEGSNVWRAAMGFEICELSISEISESSIPNCAPISFSSAATVAADAAGPRSVKIKSVRKFLARANGRSFYRRCLYFERSRVHQQQQQQRQRSGRVPDIAERAEEEYSLGAFQNSQSMTVGGSAAFTSTSSSSSSRVSKLRDFGVRAQCTRARASKLTLHDDRAPMHFSYLRRCKLSARGGEQEQEQEQRATQRVPRYFHYHPRKSRAKSIIYPTHQETRESSRRASSTAHDYDDYRPAESIVHGAQETNLFESERKATATASRATTNPSSTSCARPTQKRMFILIMMYYAAPRSRAQQLKNKKLPTQREISCHCTAATAAAAAAAYQLLVERKLTAREFALFWTRSTTSAPAHIYTYTHTYTDPRQHSN</sequence>
<reference evidence="3 4" key="1">
    <citation type="submission" date="2020-02" db="EMBL/GenBank/DDBJ databases">
        <authorList>
            <person name="Ferguson B K."/>
        </authorList>
    </citation>
    <scope>NUCLEOTIDE SEQUENCE [LARGE SCALE GENOMIC DNA]</scope>
</reference>
<keyword evidence="2" id="KW-0812">Transmembrane</keyword>
<name>A0A6H5ITN4_9HYME</name>
<dbReference type="EMBL" id="CADCXV010000892">
    <property type="protein sequence ID" value="CAB0038117.1"/>
    <property type="molecule type" value="Genomic_DNA"/>
</dbReference>
<keyword evidence="2" id="KW-1133">Transmembrane helix</keyword>
<keyword evidence="4" id="KW-1185">Reference proteome</keyword>
<feature type="transmembrane region" description="Helical" evidence="2">
    <location>
        <begin position="51"/>
        <end position="72"/>
    </location>
</feature>
<organism evidence="3 4">
    <name type="scientific">Trichogramma brassicae</name>
    <dbReference type="NCBI Taxonomy" id="86971"/>
    <lineage>
        <taxon>Eukaryota</taxon>
        <taxon>Metazoa</taxon>
        <taxon>Ecdysozoa</taxon>
        <taxon>Arthropoda</taxon>
        <taxon>Hexapoda</taxon>
        <taxon>Insecta</taxon>
        <taxon>Pterygota</taxon>
        <taxon>Neoptera</taxon>
        <taxon>Endopterygota</taxon>
        <taxon>Hymenoptera</taxon>
        <taxon>Apocrita</taxon>
        <taxon>Proctotrupomorpha</taxon>
        <taxon>Chalcidoidea</taxon>
        <taxon>Trichogrammatidae</taxon>
        <taxon>Trichogramma</taxon>
    </lineage>
</organism>